<keyword evidence="9" id="KW-1185">Reference proteome</keyword>
<feature type="transmembrane region" description="Helical" evidence="6">
    <location>
        <begin position="502"/>
        <end position="521"/>
    </location>
</feature>
<feature type="region of interest" description="Disordered" evidence="5">
    <location>
        <begin position="1"/>
        <end position="29"/>
    </location>
</feature>
<dbReference type="FunFam" id="1.20.1250.20:FF:000082">
    <property type="entry name" value="MFS multidrug transporter, putative"/>
    <property type="match status" value="1"/>
</dbReference>
<dbReference type="OrthoDB" id="5376138at2759"/>
<gene>
    <name evidence="8" type="ORF">P691DRAFT_762977</name>
</gene>
<sequence length="640" mass="70980">MKSHGHANTDETHLQPTPPSRSNTRRSRRLTPDPAFLQAIDNMSSNPIRLSLMHLSNLSHSSLDSEVESPSIYSSDLHTIDVTEQPPSQHRIPASRETPGDRMHTRQPTLALSDPVFVKAIDEMAGNPVRLSLAKFEAPLDLKEDDITEKRRSDLTDAEKGKGVDLTVSTEGAIYVDFEANDKRNPAKFSKTTKWTITGIASFATFITACTAASYNLGFPSMTRDLNCTQFQATIGLSVYALGFGVVPLVTASFSEEFGRQPLYIGSGIGFTLMYLMIALSKNVQTVIIARFLQGSFGSTGATMVGGTIADIWAPSERGLPMAIFSVAALGGNGIGPAVAGWVSMNPRLGWRWIQWIQLMVAGLYLVLLPFLLKETRSTVLLTRMAKKLRKKTGDPRYRARVEDERMSLKSLIWISCTRPIYLLLTESIVLSFSLWIGFAWGVTYCMIQSIGAVFRTLHDFNTGQVGLVFLTMFIGCVIGFLTNFYQEHLYKKYYPTRGPEARLYCACVAAFFLPAAMFIYAWSSLRQVHWSVLTVGITMFIAAMFVVYLAVFSYLADCYGPFASSALAGQSLARNLSATAFPLFTTQMYNALDYKWANTLFGCLSVLMIPIPFVLFFYGPAIRQRSKFSRQVFAAQQAS</sequence>
<proteinExistence type="predicted"/>
<evidence type="ECO:0000256" key="5">
    <source>
        <dbReference type="SAM" id="MobiDB-lite"/>
    </source>
</evidence>
<feature type="transmembrane region" description="Helical" evidence="6">
    <location>
        <begin position="320"/>
        <end position="344"/>
    </location>
</feature>
<evidence type="ECO:0000256" key="2">
    <source>
        <dbReference type="ARBA" id="ARBA00022692"/>
    </source>
</evidence>
<feature type="transmembrane region" description="Helical" evidence="6">
    <location>
        <begin position="533"/>
        <end position="556"/>
    </location>
</feature>
<evidence type="ECO:0000259" key="7">
    <source>
        <dbReference type="PROSITE" id="PS50850"/>
    </source>
</evidence>
<comment type="caution">
    <text evidence="8">The sequence shown here is derived from an EMBL/GenBank/DDBJ whole genome shotgun (WGS) entry which is preliminary data.</text>
</comment>
<keyword evidence="4 6" id="KW-0472">Membrane</keyword>
<feature type="transmembrane region" description="Helical" evidence="6">
    <location>
        <begin position="356"/>
        <end position="373"/>
    </location>
</feature>
<feature type="transmembrane region" description="Helical" evidence="6">
    <location>
        <begin position="231"/>
        <end position="251"/>
    </location>
</feature>
<dbReference type="PANTHER" id="PTHR23502">
    <property type="entry name" value="MAJOR FACILITATOR SUPERFAMILY"/>
    <property type="match status" value="1"/>
</dbReference>
<evidence type="ECO:0000256" key="1">
    <source>
        <dbReference type="ARBA" id="ARBA00004141"/>
    </source>
</evidence>
<feature type="transmembrane region" description="Helical" evidence="6">
    <location>
        <begin position="292"/>
        <end position="314"/>
    </location>
</feature>
<dbReference type="SUPFAM" id="SSF103473">
    <property type="entry name" value="MFS general substrate transporter"/>
    <property type="match status" value="1"/>
</dbReference>
<dbReference type="Gene3D" id="1.20.1250.20">
    <property type="entry name" value="MFS general substrate transporter like domains"/>
    <property type="match status" value="1"/>
</dbReference>
<reference evidence="8" key="1">
    <citation type="submission" date="2020-11" db="EMBL/GenBank/DDBJ databases">
        <authorList>
            <consortium name="DOE Joint Genome Institute"/>
            <person name="Ahrendt S."/>
            <person name="Riley R."/>
            <person name="Andreopoulos W."/>
            <person name="Labutti K."/>
            <person name="Pangilinan J."/>
            <person name="Ruiz-Duenas F.J."/>
            <person name="Barrasa J.M."/>
            <person name="Sanchez-Garcia M."/>
            <person name="Camarero S."/>
            <person name="Miyauchi S."/>
            <person name="Serrano A."/>
            <person name="Linde D."/>
            <person name="Babiker R."/>
            <person name="Drula E."/>
            <person name="Ayuso-Fernandez I."/>
            <person name="Pacheco R."/>
            <person name="Padilla G."/>
            <person name="Ferreira P."/>
            <person name="Barriuso J."/>
            <person name="Kellner H."/>
            <person name="Castanera R."/>
            <person name="Alfaro M."/>
            <person name="Ramirez L."/>
            <person name="Pisabarro A.G."/>
            <person name="Kuo A."/>
            <person name="Tritt A."/>
            <person name="Lipzen A."/>
            <person name="He G."/>
            <person name="Yan M."/>
            <person name="Ng V."/>
            <person name="Cullen D."/>
            <person name="Martin F."/>
            <person name="Rosso M.-N."/>
            <person name="Henrissat B."/>
            <person name="Hibbett D."/>
            <person name="Martinez A.T."/>
            <person name="Grigoriev I.V."/>
        </authorList>
    </citation>
    <scope>NUCLEOTIDE SEQUENCE</scope>
    <source>
        <strain evidence="8">MF-IS2</strain>
    </source>
</reference>
<dbReference type="PANTHER" id="PTHR23502:SF134">
    <property type="entry name" value="MAJOR FACILITATOR SUPERFAMILY (MFS) PROFILE DOMAIN-CONTAINING PROTEIN-RELATED"/>
    <property type="match status" value="1"/>
</dbReference>
<dbReference type="EMBL" id="MU151339">
    <property type="protein sequence ID" value="KAF9444904.1"/>
    <property type="molecule type" value="Genomic_DNA"/>
</dbReference>
<feature type="domain" description="Major facilitator superfamily (MFS) profile" evidence="7">
    <location>
        <begin position="197"/>
        <end position="624"/>
    </location>
</feature>
<dbReference type="GO" id="GO:0022857">
    <property type="term" value="F:transmembrane transporter activity"/>
    <property type="evidence" value="ECO:0007669"/>
    <property type="project" value="InterPro"/>
</dbReference>
<dbReference type="InterPro" id="IPR020846">
    <property type="entry name" value="MFS_dom"/>
</dbReference>
<feature type="transmembrane region" description="Helical" evidence="6">
    <location>
        <begin position="195"/>
        <end position="219"/>
    </location>
</feature>
<evidence type="ECO:0000256" key="3">
    <source>
        <dbReference type="ARBA" id="ARBA00022989"/>
    </source>
</evidence>
<keyword evidence="3 6" id="KW-1133">Transmembrane helix</keyword>
<evidence type="ECO:0000313" key="9">
    <source>
        <dbReference type="Proteomes" id="UP000807342"/>
    </source>
</evidence>
<evidence type="ECO:0000256" key="4">
    <source>
        <dbReference type="ARBA" id="ARBA00023136"/>
    </source>
</evidence>
<feature type="transmembrane region" description="Helical" evidence="6">
    <location>
        <begin position="467"/>
        <end position="486"/>
    </location>
</feature>
<feature type="region of interest" description="Disordered" evidence="5">
    <location>
        <begin position="81"/>
        <end position="107"/>
    </location>
</feature>
<dbReference type="InterPro" id="IPR011701">
    <property type="entry name" value="MFS"/>
</dbReference>
<dbReference type="InterPro" id="IPR036259">
    <property type="entry name" value="MFS_trans_sf"/>
</dbReference>
<feature type="transmembrane region" description="Helical" evidence="6">
    <location>
        <begin position="597"/>
        <end position="619"/>
    </location>
</feature>
<organism evidence="8 9">
    <name type="scientific">Macrolepiota fuliginosa MF-IS2</name>
    <dbReference type="NCBI Taxonomy" id="1400762"/>
    <lineage>
        <taxon>Eukaryota</taxon>
        <taxon>Fungi</taxon>
        <taxon>Dikarya</taxon>
        <taxon>Basidiomycota</taxon>
        <taxon>Agaricomycotina</taxon>
        <taxon>Agaricomycetes</taxon>
        <taxon>Agaricomycetidae</taxon>
        <taxon>Agaricales</taxon>
        <taxon>Agaricineae</taxon>
        <taxon>Agaricaceae</taxon>
        <taxon>Macrolepiota</taxon>
    </lineage>
</organism>
<dbReference type="Pfam" id="PF07690">
    <property type="entry name" value="MFS_1"/>
    <property type="match status" value="1"/>
</dbReference>
<comment type="subcellular location">
    <subcellularLocation>
        <location evidence="1">Membrane</location>
        <topology evidence="1">Multi-pass membrane protein</topology>
    </subcellularLocation>
</comment>
<protein>
    <submittedName>
        <fullName evidence="8">MFS general substrate transporter</fullName>
    </submittedName>
</protein>
<dbReference type="GO" id="GO:0005886">
    <property type="term" value="C:plasma membrane"/>
    <property type="evidence" value="ECO:0007669"/>
    <property type="project" value="TreeGrafter"/>
</dbReference>
<evidence type="ECO:0000256" key="6">
    <source>
        <dbReference type="SAM" id="Phobius"/>
    </source>
</evidence>
<dbReference type="CDD" id="cd17323">
    <property type="entry name" value="MFS_Tpo1_MDR_like"/>
    <property type="match status" value="1"/>
</dbReference>
<dbReference type="Proteomes" id="UP000807342">
    <property type="component" value="Unassembled WGS sequence"/>
</dbReference>
<feature type="transmembrane region" description="Helical" evidence="6">
    <location>
        <begin position="263"/>
        <end position="280"/>
    </location>
</feature>
<evidence type="ECO:0000313" key="8">
    <source>
        <dbReference type="EMBL" id="KAF9444904.1"/>
    </source>
</evidence>
<dbReference type="PROSITE" id="PS50850">
    <property type="entry name" value="MFS"/>
    <property type="match status" value="1"/>
</dbReference>
<keyword evidence="2 6" id="KW-0812">Transmembrane</keyword>
<accession>A0A9P5X5F7</accession>
<name>A0A9P5X5F7_9AGAR</name>
<dbReference type="AlphaFoldDB" id="A0A9P5X5F7"/>